<sequence>MINDVLKEAEDRMVKAVEALKREYATIRAGRANPNMLDKITVEYYGTQTPVNQLANISVPEPRMLTIQPWDKSSLPMIEKAILKSDLGLNPSSDGTVIRLLIPQLTAERRTEIVKTVKKKAEDSRVAVRNIRRDSNDELKKLEKDHTASEDEVKRAQDDVQKMTDKFVKEIDRIMGTKEKEIMEV</sequence>
<dbReference type="SUPFAM" id="SSF55194">
    <property type="entry name" value="Ribosome recycling factor, RRF"/>
    <property type="match status" value="1"/>
</dbReference>
<feature type="region of interest" description="Disordered" evidence="6">
    <location>
        <begin position="138"/>
        <end position="157"/>
    </location>
</feature>
<dbReference type="NCBIfam" id="TIGR00496">
    <property type="entry name" value="frr"/>
    <property type="match status" value="1"/>
</dbReference>
<evidence type="ECO:0000256" key="5">
    <source>
        <dbReference type="HAMAP-Rule" id="MF_00040"/>
    </source>
</evidence>
<gene>
    <name evidence="5" type="primary">frr</name>
    <name evidence="8" type="ORF">DPCES_2753</name>
</gene>
<accession>A0A098B2Q3</accession>
<dbReference type="PANTHER" id="PTHR20982">
    <property type="entry name" value="RIBOSOME RECYCLING FACTOR"/>
    <property type="match status" value="1"/>
</dbReference>
<dbReference type="InterPro" id="IPR036191">
    <property type="entry name" value="RRF_sf"/>
</dbReference>
<dbReference type="GO" id="GO:0043023">
    <property type="term" value="F:ribosomal large subunit binding"/>
    <property type="evidence" value="ECO:0007669"/>
    <property type="project" value="TreeGrafter"/>
</dbReference>
<dbReference type="RefSeq" id="WP_015944743.1">
    <property type="nucleotide sequence ID" value="NZ_JAYFNZ010000032.1"/>
</dbReference>
<evidence type="ECO:0000313" key="8">
    <source>
        <dbReference type="EMBL" id="CDX02640.1"/>
    </source>
</evidence>
<evidence type="ECO:0000259" key="7">
    <source>
        <dbReference type="Pfam" id="PF01765"/>
    </source>
</evidence>
<evidence type="ECO:0000256" key="1">
    <source>
        <dbReference type="ARBA" id="ARBA00004496"/>
    </source>
</evidence>
<name>A0A098B2Q3_DESHA</name>
<dbReference type="EMBL" id="LK996017">
    <property type="protein sequence ID" value="CDX02640.1"/>
    <property type="molecule type" value="Genomic_DNA"/>
</dbReference>
<dbReference type="FunFam" id="3.30.1360.40:FF:000001">
    <property type="entry name" value="Ribosome-recycling factor"/>
    <property type="match status" value="1"/>
</dbReference>
<keyword evidence="4 5" id="KW-0648">Protein biosynthesis</keyword>
<feature type="domain" description="Ribosome recycling factor" evidence="7">
    <location>
        <begin position="20"/>
        <end position="183"/>
    </location>
</feature>
<dbReference type="GO" id="GO:0006415">
    <property type="term" value="P:translational termination"/>
    <property type="evidence" value="ECO:0007669"/>
    <property type="project" value="UniProtKB-UniRule"/>
</dbReference>
<dbReference type="AlphaFoldDB" id="A0A098B2Q3"/>
<dbReference type="PANTHER" id="PTHR20982:SF3">
    <property type="entry name" value="MITOCHONDRIAL RIBOSOME RECYCLING FACTOR PSEUDO 1"/>
    <property type="match status" value="1"/>
</dbReference>
<comment type="subcellular location">
    <subcellularLocation>
        <location evidence="1 5">Cytoplasm</location>
    </subcellularLocation>
</comment>
<dbReference type="Pfam" id="PF01765">
    <property type="entry name" value="RRF"/>
    <property type="match status" value="1"/>
</dbReference>
<evidence type="ECO:0000256" key="3">
    <source>
        <dbReference type="ARBA" id="ARBA00022490"/>
    </source>
</evidence>
<evidence type="ECO:0000256" key="4">
    <source>
        <dbReference type="ARBA" id="ARBA00022917"/>
    </source>
</evidence>
<dbReference type="InterPro" id="IPR002661">
    <property type="entry name" value="Ribosome_recyc_fac"/>
</dbReference>
<evidence type="ECO:0000256" key="2">
    <source>
        <dbReference type="ARBA" id="ARBA00005912"/>
    </source>
</evidence>
<dbReference type="GO" id="GO:0005737">
    <property type="term" value="C:cytoplasm"/>
    <property type="evidence" value="ECO:0007669"/>
    <property type="project" value="UniProtKB-SubCell"/>
</dbReference>
<evidence type="ECO:0000256" key="6">
    <source>
        <dbReference type="SAM" id="MobiDB-lite"/>
    </source>
</evidence>
<dbReference type="HAMAP" id="MF_00040">
    <property type="entry name" value="RRF"/>
    <property type="match status" value="1"/>
</dbReference>
<comment type="function">
    <text evidence="5">Responsible for the release of ribosomes from messenger RNA at the termination of protein biosynthesis. May increase the efficiency of translation by recycling ribosomes from one round of translation to another.</text>
</comment>
<protein>
    <recommendedName>
        <fullName evidence="5">Ribosome-recycling factor</fullName>
        <shortName evidence="5">RRF</shortName>
    </recommendedName>
    <alternativeName>
        <fullName evidence="5">Ribosome-releasing factor</fullName>
    </alternativeName>
</protein>
<dbReference type="CDD" id="cd00520">
    <property type="entry name" value="RRF"/>
    <property type="match status" value="1"/>
</dbReference>
<keyword evidence="3 5" id="KW-0963">Cytoplasm</keyword>
<reference evidence="8" key="1">
    <citation type="submission" date="2014-07" db="EMBL/GenBank/DDBJ databases">
        <authorList>
            <person name="Hornung V.Bastian."/>
        </authorList>
    </citation>
    <scope>NUCLEOTIDE SEQUENCE</scope>
    <source>
        <strain evidence="8">PCE-S</strain>
    </source>
</reference>
<dbReference type="Gene3D" id="3.30.1360.40">
    <property type="match status" value="1"/>
</dbReference>
<dbReference type="InterPro" id="IPR023584">
    <property type="entry name" value="Ribosome_recyc_fac_dom"/>
</dbReference>
<organism evidence="8">
    <name type="scientific">Desulfitobacterium hafniense</name>
    <name type="common">Desulfitobacterium frappieri</name>
    <dbReference type="NCBI Taxonomy" id="49338"/>
    <lineage>
        <taxon>Bacteria</taxon>
        <taxon>Bacillati</taxon>
        <taxon>Bacillota</taxon>
        <taxon>Clostridia</taxon>
        <taxon>Eubacteriales</taxon>
        <taxon>Desulfitobacteriaceae</taxon>
        <taxon>Desulfitobacterium</taxon>
    </lineage>
</organism>
<dbReference type="PATRIC" id="fig|49338.4.peg.2957"/>
<proteinExistence type="inferred from homology"/>
<dbReference type="SMR" id="A0A098B2Q3"/>
<dbReference type="FunFam" id="1.10.132.20:FF:000001">
    <property type="entry name" value="Ribosome-recycling factor"/>
    <property type="match status" value="1"/>
</dbReference>
<dbReference type="Gene3D" id="1.10.132.20">
    <property type="entry name" value="Ribosome-recycling factor"/>
    <property type="match status" value="1"/>
</dbReference>
<comment type="similarity">
    <text evidence="2 5">Belongs to the RRF family.</text>
</comment>